<feature type="domain" description="HTH cro/C1-type" evidence="2">
    <location>
        <begin position="6"/>
        <end position="61"/>
    </location>
</feature>
<keyword evidence="1" id="KW-0238">DNA-binding</keyword>
<evidence type="ECO:0000313" key="4">
    <source>
        <dbReference type="Proteomes" id="UP000641206"/>
    </source>
</evidence>
<keyword evidence="4" id="KW-1185">Reference proteome</keyword>
<reference evidence="4" key="1">
    <citation type="journal article" date="2019" name="Int. J. Syst. Evol. Microbiol.">
        <title>The Global Catalogue of Microorganisms (GCM) 10K type strain sequencing project: providing services to taxonomists for standard genome sequencing and annotation.</title>
        <authorList>
            <consortium name="The Broad Institute Genomics Platform"/>
            <consortium name="The Broad Institute Genome Sequencing Center for Infectious Disease"/>
            <person name="Wu L."/>
            <person name="Ma J."/>
        </authorList>
    </citation>
    <scope>NUCLEOTIDE SEQUENCE [LARGE SCALE GENOMIC DNA]</scope>
    <source>
        <strain evidence="4">CGMCC 1.7693</strain>
    </source>
</reference>
<dbReference type="Proteomes" id="UP000641206">
    <property type="component" value="Unassembled WGS sequence"/>
</dbReference>
<dbReference type="PANTHER" id="PTHR46797:SF1">
    <property type="entry name" value="METHYLPHOSPHONATE SYNTHASE"/>
    <property type="match status" value="1"/>
</dbReference>
<dbReference type="PANTHER" id="PTHR46797">
    <property type="entry name" value="HTH-TYPE TRANSCRIPTIONAL REGULATOR"/>
    <property type="match status" value="1"/>
</dbReference>
<proteinExistence type="predicted"/>
<dbReference type="InterPro" id="IPR050807">
    <property type="entry name" value="TransReg_Diox_bact_type"/>
</dbReference>
<dbReference type="InterPro" id="IPR001387">
    <property type="entry name" value="Cro/C1-type_HTH"/>
</dbReference>
<comment type="caution">
    <text evidence="3">The sequence shown here is derived from an EMBL/GenBank/DDBJ whole genome shotgun (WGS) entry which is preliminary data.</text>
</comment>
<dbReference type="CDD" id="cd00093">
    <property type="entry name" value="HTH_XRE"/>
    <property type="match status" value="1"/>
</dbReference>
<dbReference type="RefSeq" id="WP_188735882.1">
    <property type="nucleotide sequence ID" value="NZ_BMLW01000011.1"/>
</dbReference>
<name>A0ABQ2NYW8_9BACI</name>
<accession>A0ABQ2NYW8</accession>
<dbReference type="SMART" id="SM00530">
    <property type="entry name" value="HTH_XRE"/>
    <property type="match status" value="1"/>
</dbReference>
<evidence type="ECO:0000259" key="2">
    <source>
        <dbReference type="PROSITE" id="PS50943"/>
    </source>
</evidence>
<protein>
    <submittedName>
        <fullName evidence="3">Transcriptional regulator</fullName>
    </submittedName>
</protein>
<sequence>MIGEKIKKLRKSRGLTLSECAKRANISKSYLSNIERNLNQNPSLQIIERLAGVLNVEVNTFISEESRIGQIPETKWLQFVKDLKQSGVKTNDLQAFKTVIEFAKWQQENLDKNDKAGDEDEKS</sequence>
<dbReference type="Gene3D" id="1.10.260.40">
    <property type="entry name" value="lambda repressor-like DNA-binding domains"/>
    <property type="match status" value="1"/>
</dbReference>
<evidence type="ECO:0000256" key="1">
    <source>
        <dbReference type="ARBA" id="ARBA00023125"/>
    </source>
</evidence>
<dbReference type="InterPro" id="IPR010982">
    <property type="entry name" value="Lambda_DNA-bd_dom_sf"/>
</dbReference>
<dbReference type="SUPFAM" id="SSF47413">
    <property type="entry name" value="lambda repressor-like DNA-binding domains"/>
    <property type="match status" value="1"/>
</dbReference>
<gene>
    <name evidence="3" type="ORF">GCM10011346_36430</name>
</gene>
<dbReference type="Pfam" id="PF01381">
    <property type="entry name" value="HTH_3"/>
    <property type="match status" value="1"/>
</dbReference>
<dbReference type="PROSITE" id="PS50943">
    <property type="entry name" value="HTH_CROC1"/>
    <property type="match status" value="1"/>
</dbReference>
<dbReference type="EMBL" id="BMLW01000011">
    <property type="protein sequence ID" value="GGP14041.1"/>
    <property type="molecule type" value="Genomic_DNA"/>
</dbReference>
<organism evidence="3 4">
    <name type="scientific">Oceanobacillus neutriphilus</name>
    <dbReference type="NCBI Taxonomy" id="531815"/>
    <lineage>
        <taxon>Bacteria</taxon>
        <taxon>Bacillati</taxon>
        <taxon>Bacillota</taxon>
        <taxon>Bacilli</taxon>
        <taxon>Bacillales</taxon>
        <taxon>Bacillaceae</taxon>
        <taxon>Oceanobacillus</taxon>
    </lineage>
</organism>
<evidence type="ECO:0000313" key="3">
    <source>
        <dbReference type="EMBL" id="GGP14041.1"/>
    </source>
</evidence>